<evidence type="ECO:0000256" key="6">
    <source>
        <dbReference type="SAM" id="Phobius"/>
    </source>
</evidence>
<accession>A0A1M3KY07</accession>
<evidence type="ECO:0000256" key="5">
    <source>
        <dbReference type="SAM" id="MobiDB-lite"/>
    </source>
</evidence>
<dbReference type="InterPro" id="IPR032858">
    <property type="entry name" value="CcoP_N"/>
</dbReference>
<proteinExistence type="predicted"/>
<keyword evidence="6" id="KW-1133">Transmembrane helix</keyword>
<protein>
    <recommendedName>
        <fullName evidence="7">Cytochrome c domain-containing protein</fullName>
    </recommendedName>
</protein>
<evidence type="ECO:0000256" key="3">
    <source>
        <dbReference type="ARBA" id="ARBA00023004"/>
    </source>
</evidence>
<evidence type="ECO:0000259" key="7">
    <source>
        <dbReference type="PROSITE" id="PS51007"/>
    </source>
</evidence>
<feature type="domain" description="Cytochrome c" evidence="7">
    <location>
        <begin position="94"/>
        <end position="178"/>
    </location>
</feature>
<sequence length="197" mass="22030">MIMSTNDKDRLLDHDADGIKEFDNNLPRWWLYGFYLTMVFSVVYMVNYHVLETPMFGQRGQIDEYDSEVKHWEAAIASAPKKGPVKATLLTDAASLEKGKAIFNGTNNLCSTCHREDLGGQVGPNLTDDNWIHGCSIEDIMKNITTGFPEKGMLPYGSTNRLSDDELLQVASYVISKRGSNPPDPKPVEEGRDVPCQ</sequence>
<dbReference type="Gene3D" id="1.10.760.10">
    <property type="entry name" value="Cytochrome c-like domain"/>
    <property type="match status" value="1"/>
</dbReference>
<feature type="transmembrane region" description="Helical" evidence="6">
    <location>
        <begin position="29"/>
        <end position="51"/>
    </location>
</feature>
<gene>
    <name evidence="8" type="ORF">BGO89_12510</name>
</gene>
<name>A0A1M3KY07_9BACT</name>
<organism evidence="8 9">
    <name type="scientific">Candidatus Kapaibacterium thiocyanatum</name>
    <dbReference type="NCBI Taxonomy" id="1895771"/>
    <lineage>
        <taxon>Bacteria</taxon>
        <taxon>Pseudomonadati</taxon>
        <taxon>Candidatus Kapaibacteriota</taxon>
        <taxon>Candidatus Kapaibacteriia</taxon>
        <taxon>Candidatus Kapaibacteriales</taxon>
        <taxon>Candidatus Kapaibacteriaceae</taxon>
        <taxon>Candidatus Kapaibacterium</taxon>
    </lineage>
</organism>
<evidence type="ECO:0000256" key="2">
    <source>
        <dbReference type="ARBA" id="ARBA00022723"/>
    </source>
</evidence>
<keyword evidence="3 4" id="KW-0408">Iron</keyword>
<comment type="caution">
    <text evidence="8">The sequence shown here is derived from an EMBL/GenBank/DDBJ whole genome shotgun (WGS) entry which is preliminary data.</text>
</comment>
<dbReference type="Proteomes" id="UP000184233">
    <property type="component" value="Unassembled WGS sequence"/>
</dbReference>
<dbReference type="Pfam" id="PF13442">
    <property type="entry name" value="Cytochrome_CBB3"/>
    <property type="match status" value="1"/>
</dbReference>
<dbReference type="GO" id="GO:0020037">
    <property type="term" value="F:heme binding"/>
    <property type="evidence" value="ECO:0007669"/>
    <property type="project" value="InterPro"/>
</dbReference>
<dbReference type="InterPro" id="IPR036909">
    <property type="entry name" value="Cyt_c-like_dom_sf"/>
</dbReference>
<dbReference type="Gene3D" id="6.10.280.130">
    <property type="match status" value="1"/>
</dbReference>
<evidence type="ECO:0000256" key="1">
    <source>
        <dbReference type="ARBA" id="ARBA00022617"/>
    </source>
</evidence>
<dbReference type="SUPFAM" id="SSF46626">
    <property type="entry name" value="Cytochrome c"/>
    <property type="match status" value="1"/>
</dbReference>
<keyword evidence="2 4" id="KW-0479">Metal-binding</keyword>
<dbReference type="GO" id="GO:0009055">
    <property type="term" value="F:electron transfer activity"/>
    <property type="evidence" value="ECO:0007669"/>
    <property type="project" value="InterPro"/>
</dbReference>
<reference evidence="8 9" key="1">
    <citation type="submission" date="2016-09" db="EMBL/GenBank/DDBJ databases">
        <title>Genome-resolved meta-omics ties microbial dynamics to process performance in biotechnology for thiocyanate degradation.</title>
        <authorList>
            <person name="Kantor R.S."/>
            <person name="Huddy R.J."/>
            <person name="Iyer R."/>
            <person name="Thomas B.C."/>
            <person name="Brown C.T."/>
            <person name="Anantharaman K."/>
            <person name="Tringe S."/>
            <person name="Hettich R.L."/>
            <person name="Harrison S.T."/>
            <person name="Banfield J.F."/>
        </authorList>
    </citation>
    <scope>NUCLEOTIDE SEQUENCE [LARGE SCALE GENOMIC DNA]</scope>
    <source>
        <strain evidence="8">59-99</strain>
    </source>
</reference>
<dbReference type="PANTHER" id="PTHR33751">
    <property type="entry name" value="CBB3-TYPE CYTOCHROME C OXIDASE SUBUNIT FIXP"/>
    <property type="match status" value="1"/>
</dbReference>
<dbReference type="PANTHER" id="PTHR33751:SF1">
    <property type="entry name" value="CBB3-TYPE CYTOCHROME C OXIDASE SUBUNIT FIXP"/>
    <property type="match status" value="1"/>
</dbReference>
<dbReference type="InterPro" id="IPR038414">
    <property type="entry name" value="CcoP_N_sf"/>
</dbReference>
<keyword evidence="6" id="KW-0472">Membrane</keyword>
<dbReference type="STRING" id="1895771.BGO89_12510"/>
<dbReference type="InterPro" id="IPR009056">
    <property type="entry name" value="Cyt_c-like_dom"/>
</dbReference>
<keyword evidence="1 4" id="KW-0349">Heme</keyword>
<evidence type="ECO:0000313" key="9">
    <source>
        <dbReference type="Proteomes" id="UP000184233"/>
    </source>
</evidence>
<keyword evidence="6" id="KW-0812">Transmembrane</keyword>
<dbReference type="InterPro" id="IPR050597">
    <property type="entry name" value="Cytochrome_c_Oxidase_Subunit"/>
</dbReference>
<dbReference type="AlphaFoldDB" id="A0A1M3KY07"/>
<evidence type="ECO:0000256" key="4">
    <source>
        <dbReference type="PROSITE-ProRule" id="PRU00433"/>
    </source>
</evidence>
<dbReference type="GO" id="GO:0046872">
    <property type="term" value="F:metal ion binding"/>
    <property type="evidence" value="ECO:0007669"/>
    <property type="project" value="UniProtKB-KW"/>
</dbReference>
<dbReference type="PROSITE" id="PS51007">
    <property type="entry name" value="CYTC"/>
    <property type="match status" value="1"/>
</dbReference>
<evidence type="ECO:0000313" key="8">
    <source>
        <dbReference type="EMBL" id="OJX57298.1"/>
    </source>
</evidence>
<feature type="compositionally biased region" description="Basic and acidic residues" evidence="5">
    <location>
        <begin position="186"/>
        <end position="197"/>
    </location>
</feature>
<feature type="region of interest" description="Disordered" evidence="5">
    <location>
        <begin position="176"/>
        <end position="197"/>
    </location>
</feature>
<dbReference type="Pfam" id="PF14715">
    <property type="entry name" value="FixP_N"/>
    <property type="match status" value="1"/>
</dbReference>
<dbReference type="EMBL" id="MKVH01000024">
    <property type="protein sequence ID" value="OJX57298.1"/>
    <property type="molecule type" value="Genomic_DNA"/>
</dbReference>